<dbReference type="PANTHER" id="PTHR43581">
    <property type="entry name" value="ATP/GTP PHOSPHATASE"/>
    <property type="match status" value="1"/>
</dbReference>
<dbReference type="EMBL" id="BEDT01000001">
    <property type="protein sequence ID" value="GAX46891.1"/>
    <property type="molecule type" value="Genomic_DNA"/>
</dbReference>
<evidence type="ECO:0000313" key="3">
    <source>
        <dbReference type="EMBL" id="GAX46891.1"/>
    </source>
</evidence>
<dbReference type="SUPFAM" id="SSF52540">
    <property type="entry name" value="P-loop containing nucleoside triphosphate hydrolases"/>
    <property type="match status" value="1"/>
</dbReference>
<dbReference type="InterPro" id="IPR034139">
    <property type="entry name" value="TOPRIM_OLD"/>
</dbReference>
<accession>A0A224XB71</accession>
<comment type="caution">
    <text evidence="3">The sequence shown here is derived from an EMBL/GenBank/DDBJ whole genome shotgun (WGS) entry which is preliminary data.</text>
</comment>
<sequence length="681" mass="77332">MRLAKMKICNFRSFENETTIEIDDLNGFIGANSSGKSSALLALSKLFSENSSERIIFKNDFFQSKLDSGETVSERKLYIEAVFKAEINANETPLYFNSYVVDSQEGNPYLRIRLEANWIEDGTLEGAIDSQVYFITCSENDEITESDKKNANRNVLNKIRVIYIPAIRNPNLQLKNVSGSILHRIMKSINWQDGTRTTIKGLIGELNKATTEEKGVALLKNAISEEWKNYQSDSRYSEATLIFNSDHIEGLLTKAEVVFSSEKSVRKSSIDEMGDGLRSLFYISMIESLLDIEEKILNEEKGGNDKSIDLSSPILTIVAVEEPENHIAPHLLGKLISQLRSVSKKENAQVLLTSHSPAIIKRIQPEEIRFFRLDINSHSTTVKNITLPEEEKISEQYKFVKEAVSSYPELYFSKLVILGEGDSEELILSKFFELDAGNIDVSEVSIVPLSGRFVNHFWRLLSDLEIPYITLLDLDRERNGGGWGRIKYALEQLIDVGKDKKELLLIQDNEVLSDDKLNDMHKRSEDEVCNMDAWVARLEKYDVFYSSPLDIDLMMLEKYEENYKSTLSTNEGPIVIINGKQEKVKDIEFLESPMSEYSDKKESAVRSALKEYGGNGGTYTENQKRLMVWYNYFFLGRGKPTTHISMFSKISASDLKAATPEVISKIIKRANLLLNGRNADE</sequence>
<dbReference type="CDD" id="cd01026">
    <property type="entry name" value="TOPRIM_OLD"/>
    <property type="match status" value="1"/>
</dbReference>
<keyword evidence="4" id="KW-1185">Reference proteome</keyword>
<dbReference type="Pfam" id="PF13175">
    <property type="entry name" value="AAA_15"/>
    <property type="match status" value="1"/>
</dbReference>
<protein>
    <submittedName>
        <fullName evidence="3">Uncharacterized protein</fullName>
    </submittedName>
</protein>
<dbReference type="InterPro" id="IPR027417">
    <property type="entry name" value="P-loop_NTPase"/>
</dbReference>
<organism evidence="3 4">
    <name type="scientific">Pseudolactococcus reticulitermitis</name>
    <dbReference type="NCBI Taxonomy" id="2025039"/>
    <lineage>
        <taxon>Bacteria</taxon>
        <taxon>Bacillati</taxon>
        <taxon>Bacillota</taxon>
        <taxon>Bacilli</taxon>
        <taxon>Lactobacillales</taxon>
        <taxon>Streptococcaceae</taxon>
        <taxon>Pseudolactococcus</taxon>
    </lineage>
</organism>
<feature type="domain" description="Endonuclease GajA/Old nuclease/RecF-like AAA" evidence="1">
    <location>
        <begin position="1"/>
        <end position="360"/>
    </location>
</feature>
<dbReference type="Pfam" id="PF20469">
    <property type="entry name" value="OLD-like_TOPRIM"/>
    <property type="match status" value="1"/>
</dbReference>
<dbReference type="InterPro" id="IPR041685">
    <property type="entry name" value="AAA_GajA/Old/RecF-like"/>
</dbReference>
<feature type="domain" description="OLD protein-like TOPRIM" evidence="2">
    <location>
        <begin position="412"/>
        <end position="475"/>
    </location>
</feature>
<dbReference type="InterPro" id="IPR051396">
    <property type="entry name" value="Bact_Antivir_Def_Nuclease"/>
</dbReference>
<dbReference type="AlphaFoldDB" id="A0A224XB71"/>
<gene>
    <name evidence="3" type="ORF">RsY01_471</name>
</gene>
<name>A0A224XB71_9LACT</name>
<dbReference type="Gene3D" id="3.40.50.300">
    <property type="entry name" value="P-loop containing nucleotide triphosphate hydrolases"/>
    <property type="match status" value="1"/>
</dbReference>
<reference evidence="4" key="1">
    <citation type="submission" date="2017-08" db="EMBL/GenBank/DDBJ databases">
        <title>Draft genome sequence of Lactococcus sp. strain Rs-Y01, isolated from the gut of the lower termite Reticulitermes speratus.</title>
        <authorList>
            <person name="Ohkuma M."/>
            <person name="Yuki M."/>
        </authorList>
    </citation>
    <scope>NUCLEOTIDE SEQUENCE [LARGE SCALE GENOMIC DNA]</scope>
    <source>
        <strain evidence="4">Rs-Y01</strain>
    </source>
</reference>
<evidence type="ECO:0000313" key="4">
    <source>
        <dbReference type="Proteomes" id="UP000218689"/>
    </source>
</evidence>
<evidence type="ECO:0000259" key="1">
    <source>
        <dbReference type="Pfam" id="PF13175"/>
    </source>
</evidence>
<proteinExistence type="predicted"/>
<dbReference type="OrthoDB" id="308933at2"/>
<dbReference type="RefSeq" id="WP_094783952.1">
    <property type="nucleotide sequence ID" value="NZ_BEDT01000001.1"/>
</dbReference>
<evidence type="ECO:0000259" key="2">
    <source>
        <dbReference type="Pfam" id="PF20469"/>
    </source>
</evidence>
<dbReference type="Proteomes" id="UP000218689">
    <property type="component" value="Unassembled WGS sequence"/>
</dbReference>
<dbReference type="PANTHER" id="PTHR43581:SF4">
    <property type="entry name" value="ATP_GTP PHOSPHATASE"/>
    <property type="match status" value="1"/>
</dbReference>